<organism evidence="11 12">
    <name type="scientific">Orchesella dallaii</name>
    <dbReference type="NCBI Taxonomy" id="48710"/>
    <lineage>
        <taxon>Eukaryota</taxon>
        <taxon>Metazoa</taxon>
        <taxon>Ecdysozoa</taxon>
        <taxon>Arthropoda</taxon>
        <taxon>Hexapoda</taxon>
        <taxon>Collembola</taxon>
        <taxon>Entomobryomorpha</taxon>
        <taxon>Entomobryoidea</taxon>
        <taxon>Orchesellidae</taxon>
        <taxon>Orchesellinae</taxon>
        <taxon>Orchesella</taxon>
    </lineage>
</organism>
<feature type="domain" description="RING-type" evidence="10">
    <location>
        <begin position="157"/>
        <end position="357"/>
    </location>
</feature>
<dbReference type="Proteomes" id="UP001642540">
    <property type="component" value="Unassembled WGS sequence"/>
</dbReference>
<evidence type="ECO:0000256" key="6">
    <source>
        <dbReference type="ARBA" id="ARBA00022786"/>
    </source>
</evidence>
<evidence type="ECO:0000313" key="11">
    <source>
        <dbReference type="EMBL" id="CAL8104331.1"/>
    </source>
</evidence>
<evidence type="ECO:0000256" key="2">
    <source>
        <dbReference type="ARBA" id="ARBA00022679"/>
    </source>
</evidence>
<keyword evidence="6" id="KW-0833">Ubl conjugation pathway</keyword>
<evidence type="ECO:0000256" key="8">
    <source>
        <dbReference type="PROSITE-ProRule" id="PRU00175"/>
    </source>
</evidence>
<dbReference type="PROSITE" id="PS51873">
    <property type="entry name" value="TRIAD"/>
    <property type="match status" value="1"/>
</dbReference>
<keyword evidence="4" id="KW-0677">Repeat</keyword>
<dbReference type="CDD" id="cd20336">
    <property type="entry name" value="Rcat_RBR"/>
    <property type="match status" value="1"/>
</dbReference>
<dbReference type="Pfam" id="PF22191">
    <property type="entry name" value="IBR_1"/>
    <property type="match status" value="1"/>
</dbReference>
<comment type="pathway">
    <text evidence="1">Protein modification; protein ubiquitination.</text>
</comment>
<protein>
    <submittedName>
        <fullName evidence="11">Uncharacterized protein</fullName>
    </submittedName>
</protein>
<name>A0ABP1QIP9_9HEXA</name>
<evidence type="ECO:0000256" key="1">
    <source>
        <dbReference type="ARBA" id="ARBA00004906"/>
    </source>
</evidence>
<dbReference type="Gene3D" id="1.20.120.1750">
    <property type="match status" value="1"/>
</dbReference>
<evidence type="ECO:0000256" key="5">
    <source>
        <dbReference type="ARBA" id="ARBA00022771"/>
    </source>
</evidence>
<dbReference type="Gene3D" id="3.30.40.10">
    <property type="entry name" value="Zinc/RING finger domain, C3HC4 (zinc finger)"/>
    <property type="match status" value="1"/>
</dbReference>
<dbReference type="InterPro" id="IPR017907">
    <property type="entry name" value="Znf_RING_CS"/>
</dbReference>
<comment type="caution">
    <text evidence="11">The sequence shown here is derived from an EMBL/GenBank/DDBJ whole genome shotgun (WGS) entry which is preliminary data.</text>
</comment>
<accession>A0ABP1QIP9</accession>
<dbReference type="SUPFAM" id="SSF57850">
    <property type="entry name" value="RING/U-box"/>
    <property type="match status" value="3"/>
</dbReference>
<evidence type="ECO:0000313" key="12">
    <source>
        <dbReference type="Proteomes" id="UP001642540"/>
    </source>
</evidence>
<dbReference type="InterPro" id="IPR001841">
    <property type="entry name" value="Znf_RING"/>
</dbReference>
<dbReference type="PANTHER" id="PTHR22770">
    <property type="entry name" value="UBIQUITIN CONJUGATING ENZYME 7 INTERACTING PROTEIN-RELATED"/>
    <property type="match status" value="1"/>
</dbReference>
<dbReference type="InterPro" id="IPR018957">
    <property type="entry name" value="Znf_C3HC4_RING-type"/>
</dbReference>
<dbReference type="EMBL" id="CAXLJM020000035">
    <property type="protein sequence ID" value="CAL8104331.1"/>
    <property type="molecule type" value="Genomic_DNA"/>
</dbReference>
<dbReference type="SMART" id="SM00184">
    <property type="entry name" value="RING"/>
    <property type="match status" value="2"/>
</dbReference>
<evidence type="ECO:0000256" key="7">
    <source>
        <dbReference type="ARBA" id="ARBA00022833"/>
    </source>
</evidence>
<dbReference type="PANTHER" id="PTHR22770:SF13">
    <property type="entry name" value="RING-TYPE DOMAIN-CONTAINING PROTEIN"/>
    <property type="match status" value="1"/>
</dbReference>
<proteinExistence type="predicted"/>
<dbReference type="InterPro" id="IPR051628">
    <property type="entry name" value="LUBAC_E3_Ligases"/>
</dbReference>
<evidence type="ECO:0000259" key="9">
    <source>
        <dbReference type="PROSITE" id="PS50089"/>
    </source>
</evidence>
<dbReference type="InterPro" id="IPR013083">
    <property type="entry name" value="Znf_RING/FYVE/PHD"/>
</dbReference>
<keyword evidence="2" id="KW-0808">Transferase</keyword>
<dbReference type="Pfam" id="PF00097">
    <property type="entry name" value="zf-C3HC4"/>
    <property type="match status" value="1"/>
</dbReference>
<feature type="domain" description="RING-type" evidence="9">
    <location>
        <begin position="161"/>
        <end position="207"/>
    </location>
</feature>
<reference evidence="11 12" key="1">
    <citation type="submission" date="2024-08" db="EMBL/GenBank/DDBJ databases">
        <authorList>
            <person name="Cucini C."/>
            <person name="Frati F."/>
        </authorList>
    </citation>
    <scope>NUCLEOTIDE SEQUENCE [LARGE SCALE GENOMIC DNA]</scope>
</reference>
<evidence type="ECO:0000259" key="10">
    <source>
        <dbReference type="PROSITE" id="PS51873"/>
    </source>
</evidence>
<keyword evidence="3" id="KW-0479">Metal-binding</keyword>
<keyword evidence="7" id="KW-0862">Zinc</keyword>
<evidence type="ECO:0000256" key="3">
    <source>
        <dbReference type="ARBA" id="ARBA00022723"/>
    </source>
</evidence>
<gene>
    <name evidence="11" type="ORF">ODALV1_LOCUS11719</name>
</gene>
<dbReference type="PROSITE" id="PS50089">
    <property type="entry name" value="ZF_RING_2"/>
    <property type="match status" value="1"/>
</dbReference>
<dbReference type="InterPro" id="IPR044066">
    <property type="entry name" value="TRIAD_supradom"/>
</dbReference>
<dbReference type="PROSITE" id="PS00518">
    <property type="entry name" value="ZF_RING_1"/>
    <property type="match status" value="1"/>
</dbReference>
<evidence type="ECO:0000256" key="4">
    <source>
        <dbReference type="ARBA" id="ARBA00022737"/>
    </source>
</evidence>
<keyword evidence="12" id="KW-1185">Reference proteome</keyword>
<sequence length="357" mass="39828">MTNKMENQVRCYNCKVSSNILGGAQMKGCHHYLCIQCFIEVVNKRGEVGIKCICQAGKGCDGAVDVEFELGLEAVSALVPPDVYSSYLKRIETNRKTRAVVLPHASELGGGKEERVVGWHHVESLESLIIELTKSWGMSRQEALDYVDSLPILENWKHISCTICLEQNIPVGKGVILKGCFHQFCKSCLAHHIETTDKAEVKCPFANGESSCTEILKPLEIRQLVSQQEYDRHYVQLSLKEAAESLSNVFHCQTPDCKGFCVADPTACVFQCPLCNGVNCVACKAIHPGRSCVEYQRDVERRSNESLLSQEEIDRLLLSKVWMRCPGCDVIIEKNGGCNHMTCKMCSLQFTWTGVQV</sequence>
<keyword evidence="5 8" id="KW-0863">Zinc-finger</keyword>